<dbReference type="Pfam" id="PF05013">
    <property type="entry name" value="FGase"/>
    <property type="match status" value="1"/>
</dbReference>
<dbReference type="OrthoDB" id="9815326at2"/>
<keyword evidence="2" id="KW-1185">Reference proteome</keyword>
<dbReference type="PIRSF" id="PIRSF029730">
    <property type="entry name" value="UCP029730"/>
    <property type="match status" value="1"/>
</dbReference>
<evidence type="ECO:0000313" key="1">
    <source>
        <dbReference type="EMBL" id="SNX71273.1"/>
    </source>
</evidence>
<dbReference type="RefSeq" id="WP_097030741.1">
    <property type="nucleotide sequence ID" value="NZ_OAOQ01000009.1"/>
</dbReference>
<keyword evidence="1" id="KW-0378">Hydrolase</keyword>
<dbReference type="SUPFAM" id="SSF53187">
    <property type="entry name" value="Zn-dependent exopeptidases"/>
    <property type="match status" value="1"/>
</dbReference>
<dbReference type="InterPro" id="IPR011227">
    <property type="entry name" value="UCP029730"/>
</dbReference>
<name>A0A285CWD3_9RHOB</name>
<reference evidence="2" key="1">
    <citation type="submission" date="2017-08" db="EMBL/GenBank/DDBJ databases">
        <authorList>
            <person name="Varghese N."/>
            <person name="Submissions S."/>
        </authorList>
    </citation>
    <scope>NUCLEOTIDE SEQUENCE [LARGE SCALE GENOMIC DNA]</scope>
    <source>
        <strain evidence="2">JA234</strain>
    </source>
</reference>
<proteinExistence type="predicted"/>
<dbReference type="Gene3D" id="3.40.630.40">
    <property type="entry name" value="Zn-dependent exopeptidases"/>
    <property type="match status" value="1"/>
</dbReference>
<dbReference type="InterPro" id="IPR007709">
    <property type="entry name" value="N-FG_amidohydro"/>
</dbReference>
<gene>
    <name evidence="1" type="ORF">SAMN05878503_10961</name>
</gene>
<evidence type="ECO:0000313" key="2">
    <source>
        <dbReference type="Proteomes" id="UP000219467"/>
    </source>
</evidence>
<dbReference type="EMBL" id="OAOQ01000009">
    <property type="protein sequence ID" value="SNX71273.1"/>
    <property type="molecule type" value="Genomic_DNA"/>
</dbReference>
<dbReference type="GO" id="GO:0016787">
    <property type="term" value="F:hydrolase activity"/>
    <property type="evidence" value="ECO:0007669"/>
    <property type="project" value="UniProtKB-KW"/>
</dbReference>
<dbReference type="AlphaFoldDB" id="A0A285CWD3"/>
<organism evidence="1 2">
    <name type="scientific">Cereibacter ovatus</name>
    <dbReference type="NCBI Taxonomy" id="439529"/>
    <lineage>
        <taxon>Bacteria</taxon>
        <taxon>Pseudomonadati</taxon>
        <taxon>Pseudomonadota</taxon>
        <taxon>Alphaproteobacteria</taxon>
        <taxon>Rhodobacterales</taxon>
        <taxon>Paracoccaceae</taxon>
        <taxon>Cereibacter</taxon>
    </lineage>
</organism>
<sequence length="258" mass="27763">MTRSVKMPASYPAIVENRGGKGRAILVCEHASKAIPPRWGDLGLTAAQREAHIAWDIGALGLARGLERRLDAVLVHAPVSRLVYDCNRAPDQPGAIAERSEMHQIPGNTALDAAERAERTESVYLPFHEGLHAEITRRIALGLSPVLVTIHSFTPQWHGRPRDLEFGIIHDADDRLARAVLAGVAPTGLRAALNQPYAASDDVTHTLKLHALPYGLPNVMLELRNDLIATPEAQEAMADRLAPALAAALTAGAHEMAG</sequence>
<protein>
    <submittedName>
        <fullName evidence="1">Predicted N-formylglutamate amidohydrolase</fullName>
    </submittedName>
</protein>
<accession>A0A285CWD3</accession>
<dbReference type="Proteomes" id="UP000219467">
    <property type="component" value="Unassembled WGS sequence"/>
</dbReference>